<dbReference type="Pfam" id="PF13639">
    <property type="entry name" value="zf-RING_2"/>
    <property type="match status" value="1"/>
</dbReference>
<reference evidence="21 22" key="1">
    <citation type="submission" date="2020-06" db="EMBL/GenBank/DDBJ databases">
        <title>The yeast mating-type switching endonuclease HO is a domesticated member of an unorthodox homing genetic element family.</title>
        <authorList>
            <person name="Coughlan A.Y."/>
            <person name="Lombardi L."/>
            <person name="Braun-Galleani S."/>
            <person name="Martos A.R."/>
            <person name="Galeote V."/>
            <person name="Bigey F."/>
            <person name="Dequin S."/>
            <person name="Byrne K.P."/>
            <person name="Wolfe K.H."/>
        </authorList>
    </citation>
    <scope>NUCLEOTIDE SEQUENCE [LARGE SCALE GENOMIC DNA]</scope>
    <source>
        <strain evidence="21 22">CBS2947</strain>
    </source>
</reference>
<evidence type="ECO:0000256" key="19">
    <source>
        <dbReference type="PROSITE-ProRule" id="PRU00175"/>
    </source>
</evidence>
<evidence type="ECO:0000256" key="18">
    <source>
        <dbReference type="ARBA" id="ARBA00041230"/>
    </source>
</evidence>
<keyword evidence="13" id="KW-0862">Zinc</keyword>
<evidence type="ECO:0000256" key="17">
    <source>
        <dbReference type="ARBA" id="ARBA00023140"/>
    </source>
</evidence>
<evidence type="ECO:0000256" key="8">
    <source>
        <dbReference type="ARBA" id="ARBA00022679"/>
    </source>
</evidence>
<keyword evidence="14" id="KW-0653">Protein transport</keyword>
<dbReference type="InterPro" id="IPR006845">
    <property type="entry name" value="Pex_N"/>
</dbReference>
<comment type="similarity">
    <text evidence="4">Belongs to the pex2/pex10/pex12 family.</text>
</comment>
<dbReference type="InterPro" id="IPR025654">
    <property type="entry name" value="PEX2/10"/>
</dbReference>
<name>A0A7H9HW46_9SACH</name>
<evidence type="ECO:0000313" key="21">
    <source>
        <dbReference type="EMBL" id="QLQ81561.1"/>
    </source>
</evidence>
<dbReference type="GO" id="GO:0016562">
    <property type="term" value="P:protein import into peroxisome matrix, receptor recycling"/>
    <property type="evidence" value="ECO:0007669"/>
    <property type="project" value="UniProtKB-ARBA"/>
</dbReference>
<keyword evidence="17" id="KW-0576">Peroxisome</keyword>
<evidence type="ECO:0000256" key="4">
    <source>
        <dbReference type="ARBA" id="ARBA00008704"/>
    </source>
</evidence>
<dbReference type="Gene3D" id="3.30.40.10">
    <property type="entry name" value="Zinc/RING finger domain, C3HC4 (zinc finger)"/>
    <property type="match status" value="1"/>
</dbReference>
<organism evidence="21 22">
    <name type="scientific">Torulaspora globosa</name>
    <dbReference type="NCBI Taxonomy" id="48254"/>
    <lineage>
        <taxon>Eukaryota</taxon>
        <taxon>Fungi</taxon>
        <taxon>Dikarya</taxon>
        <taxon>Ascomycota</taxon>
        <taxon>Saccharomycotina</taxon>
        <taxon>Saccharomycetes</taxon>
        <taxon>Saccharomycetales</taxon>
        <taxon>Saccharomycetaceae</taxon>
        <taxon>Torulaspora</taxon>
    </lineage>
</organism>
<evidence type="ECO:0000256" key="6">
    <source>
        <dbReference type="ARBA" id="ARBA00022448"/>
    </source>
</evidence>
<dbReference type="InterPro" id="IPR013083">
    <property type="entry name" value="Znf_RING/FYVE/PHD"/>
</dbReference>
<sequence>MKGQLFANTHSLEISIVVKLIYLCLTTLRGSRTLGEEYVDLIYVNRRGTSLVQRYKKLLFIGSYCLGPYLVSKTLKRYVGSSLDGQYSVKSILSALVNVHLVLFYFQGAYHDISKRLFGLRYALGHKVDDNEAKFRKASSSNYRFLGYILLLQGAGKWIPLLVRQLGSLTRRKESNKSECKEIKANSDIITGVPLESQIIHVDLSDESQLPYIPKASRTCILCLNVMMDPSCAPCGHIFCWMCILNWTRERPECPLCRQNCKTQQVLLLR</sequence>
<keyword evidence="22" id="KW-1185">Reference proteome</keyword>
<dbReference type="SUPFAM" id="SSF57850">
    <property type="entry name" value="RING/U-box"/>
    <property type="match status" value="1"/>
</dbReference>
<dbReference type="PANTHER" id="PTHR23350">
    <property type="entry name" value="PEROXISOME ASSEMBLY PROTEIN 10"/>
    <property type="match status" value="1"/>
</dbReference>
<dbReference type="Proteomes" id="UP000510647">
    <property type="component" value="Chromosome 6"/>
</dbReference>
<protein>
    <recommendedName>
        <fullName evidence="5">RING-type E3 ubiquitin transferase</fullName>
        <ecNumber evidence="5">2.3.2.27</ecNumber>
    </recommendedName>
    <alternativeName>
        <fullName evidence="18">Peroxin-10</fullName>
    </alternativeName>
</protein>
<keyword evidence="12" id="KW-0833">Ubl conjugation pathway</keyword>
<keyword evidence="8" id="KW-0808">Transferase</keyword>
<evidence type="ECO:0000256" key="15">
    <source>
        <dbReference type="ARBA" id="ARBA00022989"/>
    </source>
</evidence>
<evidence type="ECO:0000256" key="1">
    <source>
        <dbReference type="ARBA" id="ARBA00000900"/>
    </source>
</evidence>
<comment type="pathway">
    <text evidence="3">Protein modification; protein ubiquitination.</text>
</comment>
<dbReference type="AlphaFoldDB" id="A0A7H9HW46"/>
<dbReference type="InterPro" id="IPR017907">
    <property type="entry name" value="Znf_RING_CS"/>
</dbReference>
<dbReference type="InterPro" id="IPR001841">
    <property type="entry name" value="Znf_RING"/>
</dbReference>
<evidence type="ECO:0000256" key="14">
    <source>
        <dbReference type="ARBA" id="ARBA00022927"/>
    </source>
</evidence>
<keyword evidence="7" id="KW-0962">Peroxisome biogenesis</keyword>
<dbReference type="PROSITE" id="PS00518">
    <property type="entry name" value="ZF_RING_1"/>
    <property type="match status" value="1"/>
</dbReference>
<dbReference type="PROSITE" id="PS50089">
    <property type="entry name" value="ZF_RING_2"/>
    <property type="match status" value="1"/>
</dbReference>
<comment type="subcellular location">
    <subcellularLocation>
        <location evidence="2">Peroxisome membrane</location>
        <topology evidence="2">Multi-pass membrane protein</topology>
    </subcellularLocation>
</comment>
<keyword evidence="10" id="KW-0479">Metal-binding</keyword>
<dbReference type="GO" id="GO:0005778">
    <property type="term" value="C:peroxisomal membrane"/>
    <property type="evidence" value="ECO:0007669"/>
    <property type="project" value="UniProtKB-SubCell"/>
</dbReference>
<evidence type="ECO:0000256" key="3">
    <source>
        <dbReference type="ARBA" id="ARBA00004906"/>
    </source>
</evidence>
<dbReference type="GO" id="GO:0016567">
    <property type="term" value="P:protein ubiquitination"/>
    <property type="evidence" value="ECO:0007669"/>
    <property type="project" value="UniProtKB-ARBA"/>
</dbReference>
<evidence type="ECO:0000256" key="13">
    <source>
        <dbReference type="ARBA" id="ARBA00022833"/>
    </source>
</evidence>
<evidence type="ECO:0000256" key="10">
    <source>
        <dbReference type="ARBA" id="ARBA00022723"/>
    </source>
</evidence>
<keyword evidence="11 19" id="KW-0863">Zinc-finger</keyword>
<evidence type="ECO:0000256" key="5">
    <source>
        <dbReference type="ARBA" id="ARBA00012483"/>
    </source>
</evidence>
<dbReference type="Pfam" id="PF04757">
    <property type="entry name" value="Pex2_Pex12"/>
    <property type="match status" value="1"/>
</dbReference>
<dbReference type="GO" id="GO:0008270">
    <property type="term" value="F:zinc ion binding"/>
    <property type="evidence" value="ECO:0007669"/>
    <property type="project" value="UniProtKB-KW"/>
</dbReference>
<dbReference type="EMBL" id="CP059272">
    <property type="protein sequence ID" value="QLQ81561.1"/>
    <property type="molecule type" value="Genomic_DNA"/>
</dbReference>
<comment type="catalytic activity">
    <reaction evidence="1">
        <text>S-ubiquitinyl-[E2 ubiquitin-conjugating enzyme]-L-cysteine + [acceptor protein]-L-lysine = [E2 ubiquitin-conjugating enzyme]-L-cysteine + N(6)-ubiquitinyl-[acceptor protein]-L-lysine.</text>
        <dbReference type="EC" id="2.3.2.27"/>
    </reaction>
</comment>
<keyword evidence="16" id="KW-0472">Membrane</keyword>
<dbReference type="PANTHER" id="PTHR23350:SF0">
    <property type="entry name" value="PEROXISOME BIOGENESIS FACTOR 10"/>
    <property type="match status" value="1"/>
</dbReference>
<evidence type="ECO:0000256" key="9">
    <source>
        <dbReference type="ARBA" id="ARBA00022692"/>
    </source>
</evidence>
<dbReference type="EC" id="2.3.2.27" evidence="5"/>
<dbReference type="OrthoDB" id="6270329at2759"/>
<evidence type="ECO:0000256" key="7">
    <source>
        <dbReference type="ARBA" id="ARBA00022593"/>
    </source>
</evidence>
<accession>A0A7H9HW46</accession>
<evidence type="ECO:0000256" key="2">
    <source>
        <dbReference type="ARBA" id="ARBA00004585"/>
    </source>
</evidence>
<keyword evidence="15" id="KW-1133">Transmembrane helix</keyword>
<evidence type="ECO:0000259" key="20">
    <source>
        <dbReference type="PROSITE" id="PS50089"/>
    </source>
</evidence>
<keyword evidence="6" id="KW-0813">Transport</keyword>
<evidence type="ECO:0000256" key="16">
    <source>
        <dbReference type="ARBA" id="ARBA00023136"/>
    </source>
</evidence>
<dbReference type="GO" id="GO:0061630">
    <property type="term" value="F:ubiquitin protein ligase activity"/>
    <property type="evidence" value="ECO:0007669"/>
    <property type="project" value="UniProtKB-EC"/>
</dbReference>
<feature type="domain" description="RING-type" evidence="20">
    <location>
        <begin position="220"/>
        <end position="258"/>
    </location>
</feature>
<evidence type="ECO:0000256" key="12">
    <source>
        <dbReference type="ARBA" id="ARBA00022786"/>
    </source>
</evidence>
<gene>
    <name evidence="21" type="ORF">HG537_0F03220</name>
</gene>
<dbReference type="CDD" id="cd16527">
    <property type="entry name" value="RING-HC_PEX10"/>
    <property type="match status" value="1"/>
</dbReference>
<dbReference type="SMART" id="SM00184">
    <property type="entry name" value="RING"/>
    <property type="match status" value="1"/>
</dbReference>
<proteinExistence type="inferred from homology"/>
<evidence type="ECO:0000256" key="11">
    <source>
        <dbReference type="ARBA" id="ARBA00022771"/>
    </source>
</evidence>
<evidence type="ECO:0000313" key="22">
    <source>
        <dbReference type="Proteomes" id="UP000510647"/>
    </source>
</evidence>
<keyword evidence="9" id="KW-0812">Transmembrane</keyword>